<accession>A0AAF0FFZ8</accession>
<feature type="compositionally biased region" description="Basic and acidic residues" evidence="2">
    <location>
        <begin position="182"/>
        <end position="194"/>
    </location>
</feature>
<feature type="region of interest" description="Disordered" evidence="2">
    <location>
        <begin position="35"/>
        <end position="58"/>
    </location>
</feature>
<protein>
    <submittedName>
        <fullName evidence="3">Uncharacterized protein</fullName>
    </submittedName>
</protein>
<evidence type="ECO:0000313" key="3">
    <source>
        <dbReference type="EMBL" id="WFD43882.1"/>
    </source>
</evidence>
<dbReference type="EMBL" id="CP118377">
    <property type="protein sequence ID" value="WFD43882.1"/>
    <property type="molecule type" value="Genomic_DNA"/>
</dbReference>
<dbReference type="AlphaFoldDB" id="A0AAF0FFZ8"/>
<evidence type="ECO:0000313" key="4">
    <source>
        <dbReference type="Proteomes" id="UP001214628"/>
    </source>
</evidence>
<reference evidence="3" key="1">
    <citation type="submission" date="2023-02" db="EMBL/GenBank/DDBJ databases">
        <title>Mating type loci evolution in Malassezia.</title>
        <authorList>
            <person name="Coelho M.A."/>
        </authorList>
    </citation>
    <scope>NUCLEOTIDE SEQUENCE</scope>
    <source>
        <strain evidence="3">CBS 14136</strain>
    </source>
</reference>
<evidence type="ECO:0000256" key="1">
    <source>
        <dbReference type="SAM" id="Coils"/>
    </source>
</evidence>
<keyword evidence="1" id="KW-0175">Coiled coil</keyword>
<evidence type="ECO:0000256" key="2">
    <source>
        <dbReference type="SAM" id="MobiDB-lite"/>
    </source>
</evidence>
<feature type="coiled-coil region" evidence="1">
    <location>
        <begin position="387"/>
        <end position="421"/>
    </location>
</feature>
<keyword evidence="4" id="KW-1185">Reference proteome</keyword>
<dbReference type="Proteomes" id="UP001214628">
    <property type="component" value="Chromosome 3"/>
</dbReference>
<proteinExistence type="predicted"/>
<feature type="compositionally biased region" description="Basic and acidic residues" evidence="2">
    <location>
        <begin position="156"/>
        <end position="174"/>
    </location>
</feature>
<feature type="region of interest" description="Disordered" evidence="2">
    <location>
        <begin position="228"/>
        <end position="269"/>
    </location>
</feature>
<feature type="compositionally biased region" description="Acidic residues" evidence="2">
    <location>
        <begin position="196"/>
        <end position="212"/>
    </location>
</feature>
<sequence>MQSARKNLSREDVTVDDAERRKTLEILWRLETGEGVISDDETDTEIDENAEQPSDRETEQLLKSLSVNDRQRFQSLLKDPSKAARMYFEEEQEVLPWWKKQDPSVSSIQIAQEIQDLADSQLRVRIDLRYNIVAVLLAYTYTLRHLEIPSCSSIDHSLDEGQTDSRDTTKDEALQIHSSESSSRRSLEEAHADASTEADSDGEPPPLEDDHEISESCLPEAHRDSKSIIPEVSPNLYPQRSPSSAEQRMCSPLGSASVRGHPSRSPAQEEMRQVGIDLLHRLIPIVFAHPRKNAAVANIVLTSVTDATLHFLQAVNPYELGTSVSELLVTLLKDIRPLLAPEGVRMLDQVSLMNLALSDLYAWVRWDDRNAGKKLVYYAYAYDAITSQSRKSLCDELDAEIDRLENERDEQQRLAELSAANAAVSRMDTSVQRMASQPKIQLLE</sequence>
<feature type="compositionally biased region" description="Acidic residues" evidence="2">
    <location>
        <begin position="37"/>
        <end position="50"/>
    </location>
</feature>
<name>A0AAF0FFZ8_9BASI</name>
<feature type="region of interest" description="Disordered" evidence="2">
    <location>
        <begin position="153"/>
        <end position="212"/>
    </location>
</feature>
<feature type="compositionally biased region" description="Polar residues" evidence="2">
    <location>
        <begin position="236"/>
        <end position="246"/>
    </location>
</feature>
<gene>
    <name evidence="3" type="ORF">MPSI1_002547</name>
</gene>
<organism evidence="3 4">
    <name type="scientific">Malassezia psittaci</name>
    <dbReference type="NCBI Taxonomy" id="1821823"/>
    <lineage>
        <taxon>Eukaryota</taxon>
        <taxon>Fungi</taxon>
        <taxon>Dikarya</taxon>
        <taxon>Basidiomycota</taxon>
        <taxon>Ustilaginomycotina</taxon>
        <taxon>Malasseziomycetes</taxon>
        <taxon>Malasseziales</taxon>
        <taxon>Malasseziaceae</taxon>
        <taxon>Malassezia</taxon>
    </lineage>
</organism>